<comment type="caution">
    <text evidence="7">The sequence shown here is derived from an EMBL/GenBank/DDBJ whole genome shotgun (WGS) entry which is preliminary data.</text>
</comment>
<evidence type="ECO:0000256" key="5">
    <source>
        <dbReference type="ARBA" id="ARBA00023237"/>
    </source>
</evidence>
<evidence type="ECO:0000313" key="8">
    <source>
        <dbReference type="Proteomes" id="UP000717835"/>
    </source>
</evidence>
<dbReference type="Gene3D" id="1.25.40.390">
    <property type="match status" value="1"/>
</dbReference>
<organism evidence="7 8">
    <name type="scientific">Mediterranea massiliensis</name>
    <dbReference type="NCBI Taxonomy" id="1841865"/>
    <lineage>
        <taxon>Bacteria</taxon>
        <taxon>Pseudomonadati</taxon>
        <taxon>Bacteroidota</taxon>
        <taxon>Bacteroidia</taxon>
        <taxon>Bacteroidales</taxon>
        <taxon>Bacteroidaceae</taxon>
        <taxon>Mediterranea</taxon>
    </lineage>
</organism>
<keyword evidence="3" id="KW-0732">Signal</keyword>
<dbReference type="AlphaFoldDB" id="A0A921LE73"/>
<dbReference type="GO" id="GO:0009279">
    <property type="term" value="C:cell outer membrane"/>
    <property type="evidence" value="ECO:0007669"/>
    <property type="project" value="UniProtKB-SubCell"/>
</dbReference>
<evidence type="ECO:0000259" key="6">
    <source>
        <dbReference type="Pfam" id="PF07980"/>
    </source>
</evidence>
<feature type="domain" description="RagB/SusD" evidence="6">
    <location>
        <begin position="19"/>
        <end position="362"/>
    </location>
</feature>
<dbReference type="SUPFAM" id="SSF48452">
    <property type="entry name" value="TPR-like"/>
    <property type="match status" value="1"/>
</dbReference>
<feature type="non-terminal residue" evidence="7">
    <location>
        <position position="1"/>
    </location>
</feature>
<dbReference type="Proteomes" id="UP000717835">
    <property type="component" value="Unassembled WGS sequence"/>
</dbReference>
<keyword evidence="5" id="KW-0998">Cell outer membrane</keyword>
<name>A0A921LE73_9BACT</name>
<dbReference type="InterPro" id="IPR012944">
    <property type="entry name" value="SusD_RagB_dom"/>
</dbReference>
<evidence type="ECO:0000256" key="4">
    <source>
        <dbReference type="ARBA" id="ARBA00023136"/>
    </source>
</evidence>
<keyword evidence="4" id="KW-0472">Membrane</keyword>
<comment type="subcellular location">
    <subcellularLocation>
        <location evidence="1">Cell outer membrane</location>
    </subcellularLocation>
</comment>
<accession>A0A921LE73</accession>
<evidence type="ECO:0000313" key="7">
    <source>
        <dbReference type="EMBL" id="HJF92367.1"/>
    </source>
</evidence>
<dbReference type="EMBL" id="DYVX01000067">
    <property type="protein sequence ID" value="HJF92367.1"/>
    <property type="molecule type" value="Genomic_DNA"/>
</dbReference>
<reference evidence="7" key="2">
    <citation type="submission" date="2021-09" db="EMBL/GenBank/DDBJ databases">
        <authorList>
            <person name="Gilroy R."/>
        </authorList>
    </citation>
    <scope>NUCLEOTIDE SEQUENCE</scope>
    <source>
        <strain evidence="7">CHK55-1828</strain>
    </source>
</reference>
<reference evidence="7" key="1">
    <citation type="journal article" date="2021" name="PeerJ">
        <title>Extensive microbial diversity within the chicken gut microbiome revealed by metagenomics and culture.</title>
        <authorList>
            <person name="Gilroy R."/>
            <person name="Ravi A."/>
            <person name="Getino M."/>
            <person name="Pursley I."/>
            <person name="Horton D.L."/>
            <person name="Alikhan N.F."/>
            <person name="Baker D."/>
            <person name="Gharbi K."/>
            <person name="Hall N."/>
            <person name="Watson M."/>
            <person name="Adriaenssens E.M."/>
            <person name="Foster-Nyarko E."/>
            <person name="Jarju S."/>
            <person name="Secka A."/>
            <person name="Antonio M."/>
            <person name="Oren A."/>
            <person name="Chaudhuri R.R."/>
            <person name="La Ragione R."/>
            <person name="Hildebrand F."/>
            <person name="Pallen M.J."/>
        </authorList>
    </citation>
    <scope>NUCLEOTIDE SEQUENCE</scope>
    <source>
        <strain evidence="7">CHK55-1828</strain>
    </source>
</reference>
<sequence>SYYKMFTVKGVNAFADNPEVILGRTYIPDEYGTAFQRYYDQNNSNRQAMGATRGLLEEYLCADGRPIYIGGTEGNYQVNPLFKGYGMWKELDNRDPRLTQTICKPGEYVTIWGNGKVDPANGILYPSLSYNTSGSTVTGYRFIKHWMGDQQEIDDVTNGTQAAIEFRYGELLLMYAEVEYELNGTLTQDQVDMTINALRKRAGFDFEQYPSAWLVVGQEPEDPRLDKIYRDKLDYTVSPLLREIRRERRIELAMENHRYEDLMRWKAGNLFTVPLRGMKFTEEMQALYDGSHTDRLDGGSAATAVVGKDVFLDDEGFIICYPKSPYKQTVNGILPWHDYRYLWPIPAEEIRLNPNLTQNPGWEEADADK</sequence>
<dbReference type="InterPro" id="IPR011990">
    <property type="entry name" value="TPR-like_helical_dom_sf"/>
</dbReference>
<evidence type="ECO:0000256" key="3">
    <source>
        <dbReference type="ARBA" id="ARBA00022729"/>
    </source>
</evidence>
<comment type="similarity">
    <text evidence="2">Belongs to the SusD family.</text>
</comment>
<dbReference type="RefSeq" id="WP_276827932.1">
    <property type="nucleotide sequence ID" value="NZ_DYVX01000067.1"/>
</dbReference>
<evidence type="ECO:0000256" key="2">
    <source>
        <dbReference type="ARBA" id="ARBA00006275"/>
    </source>
</evidence>
<proteinExistence type="inferred from homology"/>
<dbReference type="Pfam" id="PF07980">
    <property type="entry name" value="SusD_RagB"/>
    <property type="match status" value="1"/>
</dbReference>
<protein>
    <submittedName>
        <fullName evidence="7">RagB/SusD family nutrient uptake outer membrane protein</fullName>
    </submittedName>
</protein>
<evidence type="ECO:0000256" key="1">
    <source>
        <dbReference type="ARBA" id="ARBA00004442"/>
    </source>
</evidence>
<gene>
    <name evidence="7" type="ORF">K8W02_08300</name>
</gene>